<dbReference type="Pfam" id="PF00933">
    <property type="entry name" value="Glyco_hydro_3"/>
    <property type="match status" value="1"/>
</dbReference>
<dbReference type="PANTHER" id="PTHR30480:SF13">
    <property type="entry name" value="BETA-HEXOSAMINIDASE"/>
    <property type="match status" value="1"/>
</dbReference>
<evidence type="ECO:0000256" key="6">
    <source>
        <dbReference type="SAM" id="MobiDB-lite"/>
    </source>
</evidence>
<gene>
    <name evidence="8" type="ORF">ABFY20_18600</name>
</gene>
<dbReference type="RefSeq" id="WP_368497689.1">
    <property type="nucleotide sequence ID" value="NZ_CP162511.1"/>
</dbReference>
<dbReference type="GO" id="GO:0009254">
    <property type="term" value="P:peptidoglycan turnover"/>
    <property type="evidence" value="ECO:0007669"/>
    <property type="project" value="TreeGrafter"/>
</dbReference>
<accession>A0AB39BFM6</accession>
<evidence type="ECO:0000256" key="2">
    <source>
        <dbReference type="ARBA" id="ARBA00005336"/>
    </source>
</evidence>
<dbReference type="InterPro" id="IPR036962">
    <property type="entry name" value="Glyco_hydro_3_N_sf"/>
</dbReference>
<comment type="catalytic activity">
    <reaction evidence="1">
        <text>Hydrolysis of terminal non-reducing N-acetyl-D-hexosamine residues in N-acetyl-beta-D-hexosaminides.</text>
        <dbReference type="EC" id="3.2.1.52"/>
    </reaction>
</comment>
<protein>
    <recommendedName>
        <fullName evidence="3">beta-N-acetylhexosaminidase</fullName>
        <ecNumber evidence="3">3.2.1.52</ecNumber>
    </recommendedName>
</protein>
<name>A0AB39BFM6_9MICO</name>
<proteinExistence type="inferred from homology"/>
<dbReference type="InterPro" id="IPR050226">
    <property type="entry name" value="NagZ_Beta-hexosaminidase"/>
</dbReference>
<evidence type="ECO:0000259" key="7">
    <source>
        <dbReference type="Pfam" id="PF00933"/>
    </source>
</evidence>
<dbReference type="GO" id="GO:0004563">
    <property type="term" value="F:beta-N-acetylhexosaminidase activity"/>
    <property type="evidence" value="ECO:0007669"/>
    <property type="project" value="UniProtKB-EC"/>
</dbReference>
<evidence type="ECO:0000313" key="8">
    <source>
        <dbReference type="EMBL" id="XDI05305.1"/>
    </source>
</evidence>
<sequence>MPKLPEAETAQLPLHRRIAACILVMPGVDPDGSPDADTLAAVRAGVGALHSVVDMSASDAARYHASIRAEAQRAGVPAPLISGNLESGIGYSLGRTGTDLPYPRGIALADDPGLAYSTALLAAREARAVGYDWTFSPTVDVRTTDDDPILGVRAFGLGSEATADLGAAQVRGFRDGGMISCAKHFPGHGDSTVDSHLGLPVIDRDRASLDDVHLPPFAAAIAAGVQTVMVGHVVLPALGVEEPASLSAVVNREWLRNRLGFEGVIISDSLRMSAISARWTPAEAAVLALAAGADVANSKCEAGRLPELVNAVADAVADGRVAEAELTRSAARLAGLRDDLAHDRSRPGQAPLPTPGSLDRPLPWHDPARAGTVDVAGRIRPAAELLLIGDSLLAARLAEAAAARGAVVRHEEHEPSAERVAELASADGDRMLVPVLVPGTTVSVSERSAISAVIAAAASGPSAATVIVNGMMAAAGLASPHAAVVVAPAVDAFGICSAAAVEAVLDHLTGDGAASR</sequence>
<dbReference type="InterPro" id="IPR017853">
    <property type="entry name" value="GH"/>
</dbReference>
<dbReference type="EMBL" id="CP162511">
    <property type="protein sequence ID" value="XDI05305.1"/>
    <property type="molecule type" value="Genomic_DNA"/>
</dbReference>
<dbReference type="InterPro" id="IPR001764">
    <property type="entry name" value="Glyco_hydro_3_N"/>
</dbReference>
<dbReference type="AlphaFoldDB" id="A0AB39BFM6"/>
<dbReference type="PANTHER" id="PTHR30480">
    <property type="entry name" value="BETA-HEXOSAMINIDASE-RELATED"/>
    <property type="match status" value="1"/>
</dbReference>
<dbReference type="GO" id="GO:0005975">
    <property type="term" value="P:carbohydrate metabolic process"/>
    <property type="evidence" value="ECO:0007669"/>
    <property type="project" value="InterPro"/>
</dbReference>
<organism evidence="8">
    <name type="scientific">Herbiconiux sp. A18JL235</name>
    <dbReference type="NCBI Taxonomy" id="3152363"/>
    <lineage>
        <taxon>Bacteria</taxon>
        <taxon>Bacillati</taxon>
        <taxon>Actinomycetota</taxon>
        <taxon>Actinomycetes</taxon>
        <taxon>Micrococcales</taxon>
        <taxon>Microbacteriaceae</taxon>
        <taxon>Herbiconiux</taxon>
    </lineage>
</organism>
<evidence type="ECO:0000256" key="5">
    <source>
        <dbReference type="ARBA" id="ARBA00023295"/>
    </source>
</evidence>
<evidence type="ECO:0000256" key="1">
    <source>
        <dbReference type="ARBA" id="ARBA00001231"/>
    </source>
</evidence>
<keyword evidence="5" id="KW-0326">Glycosidase</keyword>
<feature type="region of interest" description="Disordered" evidence="6">
    <location>
        <begin position="338"/>
        <end position="365"/>
    </location>
</feature>
<reference evidence="8" key="1">
    <citation type="submission" date="2024-05" db="EMBL/GenBank/DDBJ databases">
        <title>Herbiconiux sp. A18JL235.</title>
        <authorList>
            <person name="Zhang G."/>
        </authorList>
    </citation>
    <scope>NUCLEOTIDE SEQUENCE</scope>
    <source>
        <strain evidence="8">A18JL235</strain>
    </source>
</reference>
<dbReference type="Gene3D" id="3.20.20.300">
    <property type="entry name" value="Glycoside hydrolase, family 3, N-terminal domain"/>
    <property type="match status" value="1"/>
</dbReference>
<dbReference type="EC" id="3.2.1.52" evidence="3"/>
<comment type="similarity">
    <text evidence="2">Belongs to the glycosyl hydrolase 3 family.</text>
</comment>
<keyword evidence="4 8" id="KW-0378">Hydrolase</keyword>
<dbReference type="SUPFAM" id="SSF51445">
    <property type="entry name" value="(Trans)glycosidases"/>
    <property type="match status" value="1"/>
</dbReference>
<evidence type="ECO:0000256" key="3">
    <source>
        <dbReference type="ARBA" id="ARBA00012663"/>
    </source>
</evidence>
<feature type="domain" description="Glycoside hydrolase family 3 N-terminal" evidence="7">
    <location>
        <begin position="54"/>
        <end position="334"/>
    </location>
</feature>
<evidence type="ECO:0000256" key="4">
    <source>
        <dbReference type="ARBA" id="ARBA00022801"/>
    </source>
</evidence>